<protein>
    <recommendedName>
        <fullName evidence="2">Secretion system C-terminal sorting domain-containing protein</fullName>
    </recommendedName>
</protein>
<reference evidence="3 4" key="1">
    <citation type="submission" date="2022-04" db="EMBL/GenBank/DDBJ databases">
        <title>Spirosoma sp. strain RP8 genome sequencing and assembly.</title>
        <authorList>
            <person name="Jung Y."/>
        </authorList>
    </citation>
    <scope>NUCLEOTIDE SEQUENCE [LARGE SCALE GENOMIC DNA]</scope>
    <source>
        <strain evidence="3 4">RP8</strain>
    </source>
</reference>
<dbReference type="InterPro" id="IPR026444">
    <property type="entry name" value="Secre_tail"/>
</dbReference>
<dbReference type="Proteomes" id="UP001202180">
    <property type="component" value="Unassembled WGS sequence"/>
</dbReference>
<name>A0ABT0HKF3_9BACT</name>
<organism evidence="3 4">
    <name type="scientific">Spirosoma liriopis</name>
    <dbReference type="NCBI Taxonomy" id="2937440"/>
    <lineage>
        <taxon>Bacteria</taxon>
        <taxon>Pseudomonadati</taxon>
        <taxon>Bacteroidota</taxon>
        <taxon>Cytophagia</taxon>
        <taxon>Cytophagales</taxon>
        <taxon>Cytophagaceae</taxon>
        <taxon>Spirosoma</taxon>
    </lineage>
</organism>
<feature type="chain" id="PRO_5046746065" description="Secretion system C-terminal sorting domain-containing protein" evidence="1">
    <location>
        <begin position="22"/>
        <end position="131"/>
    </location>
</feature>
<evidence type="ECO:0000313" key="3">
    <source>
        <dbReference type="EMBL" id="MCK8492645.1"/>
    </source>
</evidence>
<accession>A0ABT0HKF3</accession>
<dbReference type="RefSeq" id="WP_248477251.1">
    <property type="nucleotide sequence ID" value="NZ_JALPRF010000002.1"/>
</dbReference>
<keyword evidence="1" id="KW-0732">Signal</keyword>
<proteinExistence type="predicted"/>
<dbReference type="Pfam" id="PF18962">
    <property type="entry name" value="Por_Secre_tail"/>
    <property type="match status" value="1"/>
</dbReference>
<feature type="signal peptide" evidence="1">
    <location>
        <begin position="1"/>
        <end position="21"/>
    </location>
</feature>
<gene>
    <name evidence="3" type="ORF">M0L20_12330</name>
</gene>
<keyword evidence="4" id="KW-1185">Reference proteome</keyword>
<evidence type="ECO:0000256" key="1">
    <source>
        <dbReference type="SAM" id="SignalP"/>
    </source>
</evidence>
<evidence type="ECO:0000313" key="4">
    <source>
        <dbReference type="Proteomes" id="UP001202180"/>
    </source>
</evidence>
<sequence length="131" mass="14150">MKTIIKSLFFALSVSVLTSFAALAEGNPERPATAASFKSGVYTTTQGKLSIALDKQTGGTVDVRLKNSEGAIVYSKRLSKNESTCRMRLDMSELPDGAYQLEITNGVEMTKQNVTLSTKKPTMPSRLVAVN</sequence>
<dbReference type="Gene3D" id="2.60.40.3080">
    <property type="match status" value="1"/>
</dbReference>
<feature type="domain" description="Secretion system C-terminal sorting" evidence="2">
    <location>
        <begin position="46"/>
        <end position="110"/>
    </location>
</feature>
<evidence type="ECO:0000259" key="2">
    <source>
        <dbReference type="Pfam" id="PF18962"/>
    </source>
</evidence>
<dbReference type="EMBL" id="JALPRF010000002">
    <property type="protein sequence ID" value="MCK8492645.1"/>
    <property type="molecule type" value="Genomic_DNA"/>
</dbReference>
<comment type="caution">
    <text evidence="3">The sequence shown here is derived from an EMBL/GenBank/DDBJ whole genome shotgun (WGS) entry which is preliminary data.</text>
</comment>